<name>A0A090YA55_9BACI</name>
<dbReference type="Proteomes" id="UP000264294">
    <property type="component" value="Unassembled WGS sequence"/>
</dbReference>
<dbReference type="GO" id="GO:0008999">
    <property type="term" value="F:protein-N-terminal-alanine acetyltransferase activity"/>
    <property type="evidence" value="ECO:0007669"/>
    <property type="project" value="TreeGrafter"/>
</dbReference>
<dbReference type="PATRIC" id="fig|1405.8.peg.5796"/>
<protein>
    <submittedName>
        <fullName evidence="2">Acetyltransferase domain protein</fullName>
    </submittedName>
    <submittedName>
        <fullName evidence="3">N-acetyltransferase</fullName>
    </submittedName>
</protein>
<gene>
    <name evidence="3" type="ORF">D0U04_29815</name>
    <name evidence="2" type="ORF">DJ93_6052</name>
</gene>
<feature type="domain" description="N-acetyltransferase" evidence="1">
    <location>
        <begin position="15"/>
        <end position="169"/>
    </location>
</feature>
<dbReference type="SUPFAM" id="SSF55729">
    <property type="entry name" value="Acyl-CoA N-acyltransferases (Nat)"/>
    <property type="match status" value="1"/>
</dbReference>
<dbReference type="eggNOG" id="COG1670">
    <property type="taxonomic scope" value="Bacteria"/>
</dbReference>
<dbReference type="PANTHER" id="PTHR43792:SF9">
    <property type="entry name" value="RIBOSOMAL-PROTEIN-ALANINE ACETYLTRANSFERASE"/>
    <property type="match status" value="1"/>
</dbReference>
<proteinExistence type="predicted"/>
<reference evidence="3 5" key="2">
    <citation type="submission" date="2018-08" db="EMBL/GenBank/DDBJ databases">
        <title>Bacillus clarus sp. nov. strain PS00077A.</title>
        <authorList>
            <person name="Mendez Acevedo M."/>
            <person name="Carroll L."/>
            <person name="Mukherjee M."/>
            <person name="Wiedmann M."/>
            <person name="Kovac J."/>
        </authorList>
    </citation>
    <scope>NUCLEOTIDE SEQUENCE [LARGE SCALE GENOMIC DNA]</scope>
    <source>
        <strain evidence="3 5">PS00077A</strain>
    </source>
</reference>
<organism evidence="2 4">
    <name type="scientific">Bacillus clarus</name>
    <dbReference type="NCBI Taxonomy" id="2338372"/>
    <lineage>
        <taxon>Bacteria</taxon>
        <taxon>Bacillati</taxon>
        <taxon>Bacillota</taxon>
        <taxon>Bacilli</taxon>
        <taxon>Bacillales</taxon>
        <taxon>Bacillaceae</taxon>
        <taxon>Bacillus</taxon>
        <taxon>Bacillus cereus group</taxon>
    </lineage>
</organism>
<dbReference type="InterPro" id="IPR051531">
    <property type="entry name" value="N-acetyltransferase"/>
</dbReference>
<evidence type="ECO:0000313" key="5">
    <source>
        <dbReference type="Proteomes" id="UP000264294"/>
    </source>
</evidence>
<comment type="caution">
    <text evidence="2">The sequence shown here is derived from an EMBL/GenBank/DDBJ whole genome shotgun (WGS) entry which is preliminary data.</text>
</comment>
<dbReference type="PANTHER" id="PTHR43792">
    <property type="entry name" value="GNAT FAMILY, PUTATIVE (AFU_ORTHOLOGUE AFUA_3G00765)-RELATED-RELATED"/>
    <property type="match status" value="1"/>
</dbReference>
<dbReference type="InterPro" id="IPR000182">
    <property type="entry name" value="GNAT_dom"/>
</dbReference>
<dbReference type="GO" id="GO:0005737">
    <property type="term" value="C:cytoplasm"/>
    <property type="evidence" value="ECO:0007669"/>
    <property type="project" value="TreeGrafter"/>
</dbReference>
<dbReference type="InterPro" id="IPR016181">
    <property type="entry name" value="Acyl_CoA_acyltransferase"/>
</dbReference>
<dbReference type="RefSeq" id="WP_042984778.1">
    <property type="nucleotide sequence ID" value="NZ_JMQC01000010.1"/>
</dbReference>
<dbReference type="EMBL" id="QVOD01000094">
    <property type="protein sequence ID" value="RFT61763.1"/>
    <property type="molecule type" value="Genomic_DNA"/>
</dbReference>
<dbReference type="PROSITE" id="PS51186">
    <property type="entry name" value="GNAT"/>
    <property type="match status" value="1"/>
</dbReference>
<evidence type="ECO:0000313" key="4">
    <source>
        <dbReference type="Proteomes" id="UP000029389"/>
    </source>
</evidence>
<keyword evidence="2" id="KW-0808">Transferase</keyword>
<dbReference type="Pfam" id="PF13302">
    <property type="entry name" value="Acetyltransf_3"/>
    <property type="match status" value="1"/>
</dbReference>
<evidence type="ECO:0000313" key="3">
    <source>
        <dbReference type="EMBL" id="RFT61763.1"/>
    </source>
</evidence>
<dbReference type="Proteomes" id="UP000029389">
    <property type="component" value="Unassembled WGS sequence"/>
</dbReference>
<keyword evidence="5" id="KW-1185">Reference proteome</keyword>
<sequence>MENICEIPILETKRLLLKKLDFHDLDDLFEVYSDPQTTTYVPREVHKNKDETRIFLENTIETAKKGKSFTWSIIFKDDQKAIGTCGIWKLLYGSASLGAVINPLYWGKGVIVEALEELIKFGFQELDLNRIEGRCDVRNTASERVMQKLKMTYEGTLRQSVIINGMYCDSKVYSLLKHEYDNFR</sequence>
<dbReference type="AlphaFoldDB" id="A0A090YA55"/>
<dbReference type="Gene3D" id="3.40.630.30">
    <property type="match status" value="1"/>
</dbReference>
<accession>A0A090YA55</accession>
<reference evidence="2 4" key="1">
    <citation type="submission" date="2014-04" db="EMBL/GenBank/DDBJ databases">
        <authorList>
            <person name="Bishop-Lilly K.A."/>
            <person name="Broomall S.M."/>
            <person name="Chain P.S."/>
            <person name="Chertkov O."/>
            <person name="Coyne S.R."/>
            <person name="Daligault H.E."/>
            <person name="Davenport K.W."/>
            <person name="Erkkila T."/>
            <person name="Frey K.G."/>
            <person name="Gibbons H.S."/>
            <person name="Gu W."/>
            <person name="Jaissle J."/>
            <person name="Johnson S.L."/>
            <person name="Koroleva G.I."/>
            <person name="Ladner J.T."/>
            <person name="Lo C.-C."/>
            <person name="Minogue T.D."/>
            <person name="Munk C."/>
            <person name="Palacios G.F."/>
            <person name="Redden C.L."/>
            <person name="Rosenzweig C.N."/>
            <person name="Scholz M.B."/>
            <person name="Teshima H."/>
            <person name="Xu Y."/>
        </authorList>
    </citation>
    <scope>NUCLEOTIDE SEQUENCE [LARGE SCALE GENOMIC DNA]</scope>
    <source>
        <strain evidence="2 4">BHP</strain>
    </source>
</reference>
<evidence type="ECO:0000259" key="1">
    <source>
        <dbReference type="PROSITE" id="PS51186"/>
    </source>
</evidence>
<dbReference type="EMBL" id="JMQC01000010">
    <property type="protein sequence ID" value="KFM95369.1"/>
    <property type="molecule type" value="Genomic_DNA"/>
</dbReference>
<evidence type="ECO:0000313" key="2">
    <source>
        <dbReference type="EMBL" id="KFM95369.1"/>
    </source>
</evidence>